<organism evidence="1 2">
    <name type="scientific">[Ruminococcus] torques ATCC 27756</name>
    <dbReference type="NCBI Taxonomy" id="411460"/>
    <lineage>
        <taxon>Bacteria</taxon>
        <taxon>Bacillati</taxon>
        <taxon>Bacillota</taxon>
        <taxon>Clostridia</taxon>
        <taxon>Lachnospirales</taxon>
        <taxon>Lachnospiraceae</taxon>
        <taxon>Mediterraneibacter</taxon>
    </lineage>
</organism>
<evidence type="ECO:0000313" key="2">
    <source>
        <dbReference type="Proteomes" id="UP000003577"/>
    </source>
</evidence>
<reference evidence="1 2" key="2">
    <citation type="submission" date="2007-04" db="EMBL/GenBank/DDBJ databases">
        <title>Draft genome sequence of Ruminococcus torques (ATCC 27756).</title>
        <authorList>
            <person name="Sudarsanam P."/>
            <person name="Ley R."/>
            <person name="Guruge J."/>
            <person name="Turnbaugh P.J."/>
            <person name="Mahowald M."/>
            <person name="Liep D."/>
            <person name="Gordon J."/>
        </authorList>
    </citation>
    <scope>NUCLEOTIDE SEQUENCE [LARGE SCALE GENOMIC DNA]</scope>
    <source>
        <strain evidence="1 2">ATCC 27756</strain>
    </source>
</reference>
<gene>
    <name evidence="1" type="ORF">RUMTOR_02374</name>
</gene>
<protein>
    <submittedName>
        <fullName evidence="1">Uncharacterized protein</fullName>
    </submittedName>
</protein>
<evidence type="ECO:0000313" key="1">
    <source>
        <dbReference type="EMBL" id="EDK23529.1"/>
    </source>
</evidence>
<dbReference type="AlphaFoldDB" id="A5KQ37"/>
<dbReference type="EMBL" id="AAVP02000014">
    <property type="protein sequence ID" value="EDK23529.1"/>
    <property type="molecule type" value="Genomic_DNA"/>
</dbReference>
<dbReference type="HOGENOM" id="CLU_3398287_0_0_9"/>
<sequence>MFETKMKRPVVKRKRFTAGFLYGDILKIMIL</sequence>
<dbReference type="Proteomes" id="UP000003577">
    <property type="component" value="Unassembled WGS sequence"/>
</dbReference>
<reference evidence="1 2" key="1">
    <citation type="submission" date="2007-03" db="EMBL/GenBank/DDBJ databases">
        <authorList>
            <person name="Fulton L."/>
            <person name="Clifton S."/>
            <person name="Fulton B."/>
            <person name="Xu J."/>
            <person name="Minx P."/>
            <person name="Pepin K.H."/>
            <person name="Johnson M."/>
            <person name="Thiruvilangam P."/>
            <person name="Bhonagiri V."/>
            <person name="Nash W.E."/>
            <person name="Mardis E.R."/>
            <person name="Wilson R.K."/>
        </authorList>
    </citation>
    <scope>NUCLEOTIDE SEQUENCE [LARGE SCALE GENOMIC DNA]</scope>
    <source>
        <strain evidence="1 2">ATCC 27756</strain>
    </source>
</reference>
<name>A5KQ37_9FIRM</name>
<proteinExistence type="predicted"/>
<accession>A5KQ37</accession>
<comment type="caution">
    <text evidence="1">The sequence shown here is derived from an EMBL/GenBank/DDBJ whole genome shotgun (WGS) entry which is preliminary data.</text>
</comment>
<dbReference type="PaxDb" id="411460-RUMTOR_02374"/>